<dbReference type="AlphaFoldDB" id="A0A9Q2NMQ0"/>
<comment type="caution">
    <text evidence="2">The sequence shown here is derived from an EMBL/GenBank/DDBJ whole genome shotgun (WGS) entry which is preliminary data.</text>
</comment>
<sequence length="86" mass="9569">MKRSRHAVTDHAVVRYLERVAGMDITALRTLIGLKVESGLEQGASGVISDGFVYKLRDGVVTTVTPHNTPDRRTMRRARTSDFPDD</sequence>
<feature type="region of interest" description="Disordered" evidence="1">
    <location>
        <begin position="65"/>
        <end position="86"/>
    </location>
</feature>
<evidence type="ECO:0000313" key="2">
    <source>
        <dbReference type="EMBL" id="MBM2357329.1"/>
    </source>
</evidence>
<dbReference type="EMBL" id="JAFBWN010000034">
    <property type="protein sequence ID" value="MBM2357329.1"/>
    <property type="molecule type" value="Genomic_DNA"/>
</dbReference>
<feature type="compositionally biased region" description="Basic and acidic residues" evidence="1">
    <location>
        <begin position="69"/>
        <end position="86"/>
    </location>
</feature>
<evidence type="ECO:0000313" key="3">
    <source>
        <dbReference type="Proteomes" id="UP000809337"/>
    </source>
</evidence>
<accession>A0A9Q2NMQ0</accession>
<organism evidence="2 3">
    <name type="scientific">Pseudosulfitobacter pseudonitzschiae</name>
    <dbReference type="NCBI Taxonomy" id="1402135"/>
    <lineage>
        <taxon>Bacteria</taxon>
        <taxon>Pseudomonadati</taxon>
        <taxon>Pseudomonadota</taxon>
        <taxon>Alphaproteobacteria</taxon>
        <taxon>Rhodobacterales</taxon>
        <taxon>Roseobacteraceae</taxon>
        <taxon>Pseudosulfitobacter</taxon>
    </lineage>
</organism>
<dbReference type="Proteomes" id="UP000809337">
    <property type="component" value="Unassembled WGS sequence"/>
</dbReference>
<evidence type="ECO:0000256" key="1">
    <source>
        <dbReference type="SAM" id="MobiDB-lite"/>
    </source>
</evidence>
<reference evidence="2" key="1">
    <citation type="submission" date="2021-01" db="EMBL/GenBank/DDBJ databases">
        <title>Diatom-associated Roseobacters Show Island Model of Population Structure.</title>
        <authorList>
            <person name="Qu L."/>
            <person name="Feng X."/>
            <person name="Chen Y."/>
            <person name="Li L."/>
            <person name="Wang X."/>
            <person name="Hu Z."/>
            <person name="Wang H."/>
            <person name="Luo H."/>
        </authorList>
    </citation>
    <scope>NUCLEOTIDE SEQUENCE</scope>
    <source>
        <strain evidence="2">SM26-45</strain>
    </source>
</reference>
<gene>
    <name evidence="2" type="ORF">JQX14_22525</name>
</gene>
<protein>
    <submittedName>
        <fullName evidence="2">Uncharacterized protein</fullName>
    </submittedName>
</protein>
<name>A0A9Q2NMQ0_9RHOB</name>
<proteinExistence type="predicted"/>
<dbReference type="RefSeq" id="WP_231036039.1">
    <property type="nucleotide sequence ID" value="NZ_JAJNGX010000034.1"/>
</dbReference>